<dbReference type="CDD" id="cd23820">
    <property type="entry name" value="RWD_RNF14"/>
    <property type="match status" value="1"/>
</dbReference>
<dbReference type="InterPro" id="IPR031128">
    <property type="entry name" value="RNF14_RING-HC_Zfn"/>
</dbReference>
<keyword evidence="8" id="KW-0862">Zinc</keyword>
<organism evidence="14 15">
    <name type="scientific">Scomber scombrus</name>
    <name type="common">Atlantic mackerel</name>
    <name type="synonym">Scomber vernalis</name>
    <dbReference type="NCBI Taxonomy" id="13677"/>
    <lineage>
        <taxon>Eukaryota</taxon>
        <taxon>Metazoa</taxon>
        <taxon>Chordata</taxon>
        <taxon>Craniata</taxon>
        <taxon>Vertebrata</taxon>
        <taxon>Euteleostomi</taxon>
        <taxon>Actinopterygii</taxon>
        <taxon>Neopterygii</taxon>
        <taxon>Teleostei</taxon>
        <taxon>Neoteleostei</taxon>
        <taxon>Acanthomorphata</taxon>
        <taxon>Pelagiaria</taxon>
        <taxon>Scombriformes</taxon>
        <taxon>Scombridae</taxon>
        <taxon>Scomber</taxon>
    </lineage>
</organism>
<dbReference type="AlphaFoldDB" id="A0AAV1PPE2"/>
<evidence type="ECO:0000256" key="2">
    <source>
        <dbReference type="ARBA" id="ARBA00012251"/>
    </source>
</evidence>
<dbReference type="InterPro" id="IPR013083">
    <property type="entry name" value="Znf_RING/FYVE/PHD"/>
</dbReference>
<dbReference type="PROSITE" id="PS00518">
    <property type="entry name" value="ZF_RING_1"/>
    <property type="match status" value="1"/>
</dbReference>
<evidence type="ECO:0000313" key="14">
    <source>
        <dbReference type="EMBL" id="CAK6972794.1"/>
    </source>
</evidence>
<dbReference type="Gene3D" id="1.20.120.1750">
    <property type="match status" value="1"/>
</dbReference>
<dbReference type="InterPro" id="IPR006575">
    <property type="entry name" value="RWD_dom"/>
</dbReference>
<feature type="region of interest" description="Disordered" evidence="10">
    <location>
        <begin position="140"/>
        <end position="212"/>
    </location>
</feature>
<proteinExistence type="predicted"/>
<dbReference type="PROSITE" id="PS50908">
    <property type="entry name" value="RWD"/>
    <property type="match status" value="1"/>
</dbReference>
<dbReference type="SMART" id="SM00184">
    <property type="entry name" value="RING"/>
    <property type="match status" value="2"/>
</dbReference>
<dbReference type="GO" id="GO:0016567">
    <property type="term" value="P:protein ubiquitination"/>
    <property type="evidence" value="ECO:0007669"/>
    <property type="project" value="InterPro"/>
</dbReference>
<dbReference type="SUPFAM" id="SSF57850">
    <property type="entry name" value="RING/U-box"/>
    <property type="match status" value="3"/>
</dbReference>
<evidence type="ECO:0000256" key="3">
    <source>
        <dbReference type="ARBA" id="ARBA00022679"/>
    </source>
</evidence>
<feature type="compositionally biased region" description="Polar residues" evidence="10">
    <location>
        <begin position="147"/>
        <end position="162"/>
    </location>
</feature>
<evidence type="ECO:0000259" key="12">
    <source>
        <dbReference type="PROSITE" id="PS50908"/>
    </source>
</evidence>
<protein>
    <recommendedName>
        <fullName evidence="2">RBR-type E3 ubiquitin transferase</fullName>
        <ecNumber evidence="2">2.3.2.31</ecNumber>
    </recommendedName>
</protein>
<evidence type="ECO:0000256" key="4">
    <source>
        <dbReference type="ARBA" id="ARBA00022723"/>
    </source>
</evidence>
<dbReference type="InterPro" id="IPR016135">
    <property type="entry name" value="UBQ-conjugating_enzyme/RWD"/>
</dbReference>
<dbReference type="SMART" id="SM00647">
    <property type="entry name" value="IBR"/>
    <property type="match status" value="2"/>
</dbReference>
<dbReference type="CDD" id="cd16628">
    <property type="entry name" value="RING-HC_RBR_RNF14"/>
    <property type="match status" value="1"/>
</dbReference>
<dbReference type="Gene3D" id="3.10.110.10">
    <property type="entry name" value="Ubiquitin Conjugating Enzyme"/>
    <property type="match status" value="1"/>
</dbReference>
<feature type="compositionally biased region" description="Basic and acidic residues" evidence="10">
    <location>
        <begin position="245"/>
        <end position="254"/>
    </location>
</feature>
<keyword evidence="5" id="KW-0677">Repeat</keyword>
<evidence type="ECO:0000259" key="11">
    <source>
        <dbReference type="PROSITE" id="PS50089"/>
    </source>
</evidence>
<accession>A0AAV1PPE2</accession>
<keyword evidence="15" id="KW-1185">Reference proteome</keyword>
<dbReference type="PROSITE" id="PS50089">
    <property type="entry name" value="ZF_RING_2"/>
    <property type="match status" value="1"/>
</dbReference>
<dbReference type="FunFam" id="3.30.40.10:FF:000137">
    <property type="entry name" value="RanBP-type and C3HC4-type zinc finger-containing protein 1"/>
    <property type="match status" value="1"/>
</dbReference>
<evidence type="ECO:0000256" key="5">
    <source>
        <dbReference type="ARBA" id="ARBA00022737"/>
    </source>
</evidence>
<keyword evidence="3" id="KW-0808">Transferase</keyword>
<feature type="domain" description="RING-type" evidence="13">
    <location>
        <begin position="304"/>
        <end position="555"/>
    </location>
</feature>
<dbReference type="Proteomes" id="UP001314229">
    <property type="component" value="Unassembled WGS sequence"/>
</dbReference>
<feature type="domain" description="RWD" evidence="12">
    <location>
        <begin position="10"/>
        <end position="130"/>
    </location>
</feature>
<reference evidence="14 15" key="1">
    <citation type="submission" date="2024-01" db="EMBL/GenBank/DDBJ databases">
        <authorList>
            <person name="Alioto T."/>
            <person name="Alioto T."/>
            <person name="Gomez Garrido J."/>
        </authorList>
    </citation>
    <scope>NUCLEOTIDE SEQUENCE [LARGE SCALE GENOMIC DNA]</scope>
</reference>
<dbReference type="GO" id="GO:0061630">
    <property type="term" value="F:ubiquitin protein ligase activity"/>
    <property type="evidence" value="ECO:0007669"/>
    <property type="project" value="UniProtKB-EC"/>
</dbReference>
<dbReference type="GO" id="GO:0008270">
    <property type="term" value="F:zinc ion binding"/>
    <property type="evidence" value="ECO:0007669"/>
    <property type="project" value="UniProtKB-KW"/>
</dbReference>
<evidence type="ECO:0000256" key="9">
    <source>
        <dbReference type="PROSITE-ProRule" id="PRU00175"/>
    </source>
</evidence>
<feature type="compositionally biased region" description="Polar residues" evidence="10">
    <location>
        <begin position="186"/>
        <end position="212"/>
    </location>
</feature>
<dbReference type="Gene3D" id="2.20.25.20">
    <property type="match status" value="1"/>
</dbReference>
<dbReference type="Pfam" id="PF22191">
    <property type="entry name" value="IBR_1"/>
    <property type="match status" value="1"/>
</dbReference>
<dbReference type="InterPro" id="IPR044066">
    <property type="entry name" value="TRIAD_supradom"/>
</dbReference>
<dbReference type="Gene3D" id="3.30.40.10">
    <property type="entry name" value="Zinc/RING finger domain, C3HC4 (zinc finger)"/>
    <property type="match status" value="1"/>
</dbReference>
<feature type="region of interest" description="Disordered" evidence="10">
    <location>
        <begin position="239"/>
        <end position="278"/>
    </location>
</feature>
<evidence type="ECO:0000256" key="7">
    <source>
        <dbReference type="ARBA" id="ARBA00022786"/>
    </source>
</evidence>
<keyword evidence="4" id="KW-0479">Metal-binding</keyword>
<dbReference type="PROSITE" id="PS51873">
    <property type="entry name" value="TRIAD"/>
    <property type="match status" value="1"/>
</dbReference>
<dbReference type="InterPro" id="IPR001841">
    <property type="entry name" value="Znf_RING"/>
</dbReference>
<dbReference type="EC" id="2.3.2.31" evidence="2"/>
<gene>
    <name evidence="14" type="ORF">FSCOSCO3_A019137</name>
</gene>
<dbReference type="Pfam" id="PF01485">
    <property type="entry name" value="IBR"/>
    <property type="match status" value="1"/>
</dbReference>
<evidence type="ECO:0000259" key="13">
    <source>
        <dbReference type="PROSITE" id="PS51873"/>
    </source>
</evidence>
<comment type="catalytic activity">
    <reaction evidence="1">
        <text>[E2 ubiquitin-conjugating enzyme]-S-ubiquitinyl-L-cysteine + [acceptor protein]-L-lysine = [E2 ubiquitin-conjugating enzyme]-L-cysteine + [acceptor protein]-N(6)-ubiquitinyl-L-lysine.</text>
        <dbReference type="EC" id="2.3.2.31"/>
    </reaction>
</comment>
<dbReference type="InterPro" id="IPR002867">
    <property type="entry name" value="IBR_dom"/>
</dbReference>
<dbReference type="EMBL" id="CAWUFR010000214">
    <property type="protein sequence ID" value="CAK6972794.1"/>
    <property type="molecule type" value="Genomic_DNA"/>
</dbReference>
<name>A0AAV1PPE2_SCOSC</name>
<dbReference type="Pfam" id="PF05773">
    <property type="entry name" value="RWD"/>
    <property type="match status" value="1"/>
</dbReference>
<evidence type="ECO:0000256" key="1">
    <source>
        <dbReference type="ARBA" id="ARBA00001798"/>
    </source>
</evidence>
<evidence type="ECO:0000313" key="15">
    <source>
        <dbReference type="Proteomes" id="UP001314229"/>
    </source>
</evidence>
<dbReference type="CDD" id="cd20341">
    <property type="entry name" value="BRcat_RBR_RNF14"/>
    <property type="match status" value="1"/>
</dbReference>
<keyword evidence="6 9" id="KW-0863">Zinc-finger</keyword>
<keyword evidence="7" id="KW-0833">Ubl conjugation pathway</keyword>
<comment type="caution">
    <text evidence="14">The sequence shown here is derived from an EMBL/GenBank/DDBJ whole genome shotgun (WGS) entry which is preliminary data.</text>
</comment>
<dbReference type="PANTHER" id="PTHR11685">
    <property type="entry name" value="RBR FAMILY RING FINGER AND IBR DOMAIN-CONTAINING"/>
    <property type="match status" value="1"/>
</dbReference>
<evidence type="ECO:0000256" key="6">
    <source>
        <dbReference type="ARBA" id="ARBA00022771"/>
    </source>
</evidence>
<dbReference type="InterPro" id="IPR031127">
    <property type="entry name" value="E3_UB_ligase_RBR"/>
</dbReference>
<feature type="domain" description="RING-type" evidence="11">
    <location>
        <begin position="308"/>
        <end position="354"/>
    </location>
</feature>
<sequence length="555" mass="61577">MTTDLEEQEEEMLALQSIFDPEEFVRNEPKSAGKIRVSVELPAAFTVSLREGETLRQYEISFLPPLLLTFELPENYPSSSPPSFTLTCSWLTHTQLSALTAHLIDLYQTTGGAVVLFSWVQFLREDALRFLNIDSRLELPSDEHNTRNSSQDTQSCNVSAPSSEADPGNADSQGALASDSCKNDQDNITSSHSKLSKNDVNSEPNRDNQNTLPLQTKVQNMSNDFDQIAQSSDVCKPGHIFQTPEFRDDHHNDLSSEAEEAYPTEPLPDKTQSPSSLSLTPAQALQSQLLIYDAAQKQKVFASTFFDCGVCFMGCPGSQCVQLMECGHVYCKACLANFCEVQIKEGNIQGVTCPQADCTATPAPAEIKSLVGEELFSRYDRLLLQLTLDSMPDVVYCPRRTCGSAVILEKGSNVAICSLCNFVFCVTCKKTYIGTGVCCKKKKQTVKDSLQAHVDLPQSKEGLMALWDDYVSGSKQRQHLLESRYGGNTLNVTVEGCLTENWLVLNSKNCPYCFCRIQKDRGCNRMICSQCNRLFCWGCLAKVKPCSNHFRDCTA</sequence>
<dbReference type="SUPFAM" id="SSF54495">
    <property type="entry name" value="UBC-like"/>
    <property type="match status" value="1"/>
</dbReference>
<evidence type="ECO:0000256" key="10">
    <source>
        <dbReference type="SAM" id="MobiDB-lite"/>
    </source>
</evidence>
<dbReference type="SMART" id="SM00591">
    <property type="entry name" value="RWD"/>
    <property type="match status" value="1"/>
</dbReference>
<dbReference type="InterPro" id="IPR017907">
    <property type="entry name" value="Znf_RING_CS"/>
</dbReference>
<evidence type="ECO:0000256" key="8">
    <source>
        <dbReference type="ARBA" id="ARBA00022833"/>
    </source>
</evidence>